<dbReference type="PANTHER" id="PTHR33169:SF14">
    <property type="entry name" value="TRANSCRIPTIONAL REGULATOR RV3488"/>
    <property type="match status" value="1"/>
</dbReference>
<dbReference type="Pfam" id="PF03551">
    <property type="entry name" value="PadR"/>
    <property type="match status" value="1"/>
</dbReference>
<evidence type="ECO:0000259" key="1">
    <source>
        <dbReference type="Pfam" id="PF03551"/>
    </source>
</evidence>
<accession>A0A2W1JIR5</accession>
<name>A0A2W1JIR5_9CYAN</name>
<dbReference type="InterPro" id="IPR036390">
    <property type="entry name" value="WH_DNA-bd_sf"/>
</dbReference>
<dbReference type="SUPFAM" id="SSF46785">
    <property type="entry name" value="Winged helix' DNA-binding domain"/>
    <property type="match status" value="1"/>
</dbReference>
<dbReference type="InterPro" id="IPR052509">
    <property type="entry name" value="Metal_resp_DNA-bind_regulator"/>
</dbReference>
<organism evidence="2 3">
    <name type="scientific">Acaryochloris thomasi RCC1774</name>
    <dbReference type="NCBI Taxonomy" id="1764569"/>
    <lineage>
        <taxon>Bacteria</taxon>
        <taxon>Bacillati</taxon>
        <taxon>Cyanobacteriota</taxon>
        <taxon>Cyanophyceae</taxon>
        <taxon>Acaryochloridales</taxon>
        <taxon>Acaryochloridaceae</taxon>
        <taxon>Acaryochloris</taxon>
        <taxon>Acaryochloris thomasi</taxon>
    </lineage>
</organism>
<dbReference type="InterPro" id="IPR036388">
    <property type="entry name" value="WH-like_DNA-bd_sf"/>
</dbReference>
<reference evidence="2 3" key="1">
    <citation type="journal article" date="2018" name="Sci. Rep.">
        <title>A novel species of the marine cyanobacterium Acaryochloris with a unique pigment content and lifestyle.</title>
        <authorList>
            <person name="Partensky F."/>
            <person name="Six C."/>
            <person name="Ratin M."/>
            <person name="Garczarek L."/>
            <person name="Vaulot D."/>
            <person name="Probert I."/>
            <person name="Calteau A."/>
            <person name="Gourvil P."/>
            <person name="Marie D."/>
            <person name="Grebert T."/>
            <person name="Bouchier C."/>
            <person name="Le Panse S."/>
            <person name="Gachenot M."/>
            <person name="Rodriguez F."/>
            <person name="Garrido J.L."/>
        </authorList>
    </citation>
    <scope>NUCLEOTIDE SEQUENCE [LARGE SCALE GENOMIC DNA]</scope>
    <source>
        <strain evidence="2 3">RCC1774</strain>
    </source>
</reference>
<dbReference type="Proteomes" id="UP000248857">
    <property type="component" value="Unassembled WGS sequence"/>
</dbReference>
<proteinExistence type="predicted"/>
<comment type="caution">
    <text evidence="2">The sequence shown here is derived from an EMBL/GenBank/DDBJ whole genome shotgun (WGS) entry which is preliminary data.</text>
</comment>
<protein>
    <recommendedName>
        <fullName evidence="1">Transcription regulator PadR N-terminal domain-containing protein</fullName>
    </recommendedName>
</protein>
<evidence type="ECO:0000313" key="3">
    <source>
        <dbReference type="Proteomes" id="UP000248857"/>
    </source>
</evidence>
<gene>
    <name evidence="2" type="ORF">C1752_02269</name>
</gene>
<keyword evidence="3" id="KW-1185">Reference proteome</keyword>
<dbReference type="OrthoDB" id="9808017at2"/>
<evidence type="ECO:0000313" key="2">
    <source>
        <dbReference type="EMBL" id="PZD73359.1"/>
    </source>
</evidence>
<dbReference type="Gene3D" id="1.10.10.10">
    <property type="entry name" value="Winged helix-like DNA-binding domain superfamily/Winged helix DNA-binding domain"/>
    <property type="match status" value="1"/>
</dbReference>
<dbReference type="PANTHER" id="PTHR33169">
    <property type="entry name" value="PADR-FAMILY TRANSCRIPTIONAL REGULATOR"/>
    <property type="match status" value="1"/>
</dbReference>
<dbReference type="EMBL" id="PQWO01000006">
    <property type="protein sequence ID" value="PZD73359.1"/>
    <property type="molecule type" value="Genomic_DNA"/>
</dbReference>
<sequence length="109" mass="12341">MSTQDLRLTPNQEIILAALQFKRRYGLEILQAIEQSGGKQIGFNSLYPNLKKLEQKGFVKSEWGEEAPEKHTGARRKYYRITGTGAEALETKQLLLKSIAHWTPEPKGA</sequence>
<feature type="domain" description="Transcription regulator PadR N-terminal" evidence="1">
    <location>
        <begin position="15"/>
        <end position="90"/>
    </location>
</feature>
<dbReference type="RefSeq" id="WP_110986229.1">
    <property type="nucleotide sequence ID" value="NZ_CAWNWM010000006.1"/>
</dbReference>
<dbReference type="InterPro" id="IPR005149">
    <property type="entry name" value="Tscrpt_reg_PadR_N"/>
</dbReference>
<dbReference type="AlphaFoldDB" id="A0A2W1JIR5"/>